<dbReference type="Proteomes" id="UP000581135">
    <property type="component" value="Unassembled WGS sequence"/>
</dbReference>
<keyword evidence="1" id="KW-0732">Signal</keyword>
<accession>A0A839SWP7</accession>
<dbReference type="EMBL" id="JACHXA010000006">
    <property type="protein sequence ID" value="MBB3066110.1"/>
    <property type="molecule type" value="Genomic_DNA"/>
</dbReference>
<organism evidence="2 3">
    <name type="scientific">Limibacillus halophilus</name>
    <dbReference type="NCBI Taxonomy" id="1579333"/>
    <lineage>
        <taxon>Bacteria</taxon>
        <taxon>Pseudomonadati</taxon>
        <taxon>Pseudomonadota</taxon>
        <taxon>Alphaproteobacteria</taxon>
        <taxon>Rhodospirillales</taxon>
        <taxon>Rhodovibrionaceae</taxon>
        <taxon>Limibacillus</taxon>
    </lineage>
</organism>
<comment type="caution">
    <text evidence="2">The sequence shown here is derived from an EMBL/GenBank/DDBJ whole genome shotgun (WGS) entry which is preliminary data.</text>
</comment>
<dbReference type="Pfam" id="PF06035">
    <property type="entry name" value="Peptidase_C93"/>
    <property type="match status" value="1"/>
</dbReference>
<protein>
    <submittedName>
        <fullName evidence="2">Putative transglutaminase-like cysteine proteinase</fullName>
    </submittedName>
</protein>
<evidence type="ECO:0000313" key="2">
    <source>
        <dbReference type="EMBL" id="MBB3066110.1"/>
    </source>
</evidence>
<dbReference type="AlphaFoldDB" id="A0A839SWP7"/>
<evidence type="ECO:0000256" key="1">
    <source>
        <dbReference type="SAM" id="SignalP"/>
    </source>
</evidence>
<dbReference type="InterPro" id="IPR010319">
    <property type="entry name" value="Transglutaminase-like_Cys_pept"/>
</dbReference>
<feature type="signal peptide" evidence="1">
    <location>
        <begin position="1"/>
        <end position="29"/>
    </location>
</feature>
<sequence length="220" mass="25160">MTGSSKRRLRGAALFAAAIFCATSTMAMANMEPVFGAKERSIKGVSLLSKWVRVLKLTVEADAELPECNGEGNAAVPPCRLSDWQDIRDQAINILDRLTQMQFVNRQFNEQPYILDITNWGVSDYWETPKEFKMVSGDCEDYAIAKFLMLRELGWPEEAMRIAVVHDTNLDIGHAVLIVDSEDTSWVLDNQTRTPLQMDRVLHYVPYYSFNSETTWLHRY</sequence>
<name>A0A839SWP7_9PROT</name>
<dbReference type="PANTHER" id="PTHR39327">
    <property type="match status" value="1"/>
</dbReference>
<gene>
    <name evidence="2" type="ORF">FHR98_002413</name>
</gene>
<reference evidence="2 3" key="1">
    <citation type="submission" date="2020-08" db="EMBL/GenBank/DDBJ databases">
        <title>Genomic Encyclopedia of Type Strains, Phase III (KMG-III): the genomes of soil and plant-associated and newly described type strains.</title>
        <authorList>
            <person name="Whitman W."/>
        </authorList>
    </citation>
    <scope>NUCLEOTIDE SEQUENCE [LARGE SCALE GENOMIC DNA]</scope>
    <source>
        <strain evidence="2 3">CECT 8803</strain>
    </source>
</reference>
<proteinExistence type="predicted"/>
<dbReference type="Gene3D" id="3.10.620.30">
    <property type="match status" value="1"/>
</dbReference>
<evidence type="ECO:0000313" key="3">
    <source>
        <dbReference type="Proteomes" id="UP000581135"/>
    </source>
</evidence>
<dbReference type="PANTHER" id="PTHR39327:SF1">
    <property type="entry name" value="BLR5470 PROTEIN"/>
    <property type="match status" value="1"/>
</dbReference>
<feature type="chain" id="PRO_5032532539" evidence="1">
    <location>
        <begin position="30"/>
        <end position="220"/>
    </location>
</feature>
<keyword evidence="3" id="KW-1185">Reference proteome</keyword>
<dbReference type="RefSeq" id="WP_183416923.1">
    <property type="nucleotide sequence ID" value="NZ_JACHXA010000006.1"/>
</dbReference>